<feature type="non-terminal residue" evidence="3">
    <location>
        <position position="290"/>
    </location>
</feature>
<reference evidence="3" key="1">
    <citation type="submission" date="2018-05" db="EMBL/GenBank/DDBJ databases">
        <authorList>
            <person name="Lanie J.A."/>
            <person name="Ng W.-L."/>
            <person name="Kazmierczak K.M."/>
            <person name="Andrzejewski T.M."/>
            <person name="Davidsen T.M."/>
            <person name="Wayne K.J."/>
            <person name="Tettelin H."/>
            <person name="Glass J.I."/>
            <person name="Rusch D."/>
            <person name="Podicherti R."/>
            <person name="Tsui H.-C.T."/>
            <person name="Winkler M.E."/>
        </authorList>
    </citation>
    <scope>NUCLEOTIDE SEQUENCE</scope>
</reference>
<sequence>RNDGDGTFEDISGSSWAADFRGSMGLTSGDYDGDQDLDLFISHWIDEENALYRNLWVEENNLVFKTLENQNEETFIRLVDESYGAALGEESLKYIGWGTDFFDYDNDGDLDIFITNGSSFQQLDQPQYLIAQRDQLFRNEGGEIFADVSEASGIALMPLRVGRGAAFGDYDNDGDVDIFVVNNHEQAVLLRNEARSYNWLHVKLIGTLGNRDGIGSKIRLRSGSMNQLREIIAGSSYMSFNSLTAEFGLGSQMLVDWLEVRWLNGRIEQFTDIEVNQRIIIKEGEGIIQI</sequence>
<dbReference type="Pfam" id="PF13517">
    <property type="entry name" value="FG-GAP_3"/>
    <property type="match status" value="1"/>
</dbReference>
<evidence type="ECO:0000259" key="2">
    <source>
        <dbReference type="Pfam" id="PF07593"/>
    </source>
</evidence>
<evidence type="ECO:0000256" key="1">
    <source>
        <dbReference type="ARBA" id="ARBA00022729"/>
    </source>
</evidence>
<accession>A0A382UV98</accession>
<dbReference type="InterPro" id="IPR011519">
    <property type="entry name" value="UnbV_ASPIC"/>
</dbReference>
<feature type="domain" description="ASPIC/UnbV" evidence="2">
    <location>
        <begin position="213"/>
        <end position="279"/>
    </location>
</feature>
<dbReference type="Pfam" id="PF07593">
    <property type="entry name" value="UnbV_ASPIC"/>
    <property type="match status" value="1"/>
</dbReference>
<dbReference type="AlphaFoldDB" id="A0A382UV98"/>
<dbReference type="SUPFAM" id="SSF69318">
    <property type="entry name" value="Integrin alpha N-terminal domain"/>
    <property type="match status" value="1"/>
</dbReference>
<dbReference type="InterPro" id="IPR028994">
    <property type="entry name" value="Integrin_alpha_N"/>
</dbReference>
<dbReference type="PANTHER" id="PTHR16026">
    <property type="entry name" value="CARTILAGE ACIDIC PROTEIN 1"/>
    <property type="match status" value="1"/>
</dbReference>
<feature type="non-terminal residue" evidence="3">
    <location>
        <position position="1"/>
    </location>
</feature>
<name>A0A382UV98_9ZZZZ</name>
<proteinExistence type="predicted"/>
<dbReference type="Gene3D" id="2.130.10.130">
    <property type="entry name" value="Integrin alpha, N-terminal"/>
    <property type="match status" value="1"/>
</dbReference>
<gene>
    <name evidence="3" type="ORF">METZ01_LOCUS390455</name>
</gene>
<dbReference type="EMBL" id="UINC01146711">
    <property type="protein sequence ID" value="SVD37601.1"/>
    <property type="molecule type" value="Genomic_DNA"/>
</dbReference>
<evidence type="ECO:0000313" key="3">
    <source>
        <dbReference type="EMBL" id="SVD37601.1"/>
    </source>
</evidence>
<organism evidence="3">
    <name type="scientific">marine metagenome</name>
    <dbReference type="NCBI Taxonomy" id="408172"/>
    <lineage>
        <taxon>unclassified sequences</taxon>
        <taxon>metagenomes</taxon>
        <taxon>ecological metagenomes</taxon>
    </lineage>
</organism>
<protein>
    <recommendedName>
        <fullName evidence="2">ASPIC/UnbV domain-containing protein</fullName>
    </recommendedName>
</protein>
<dbReference type="InterPro" id="IPR027039">
    <property type="entry name" value="Crtac1"/>
</dbReference>
<dbReference type="InterPro" id="IPR013517">
    <property type="entry name" value="FG-GAP"/>
</dbReference>
<dbReference type="PANTHER" id="PTHR16026:SF0">
    <property type="entry name" value="CARTILAGE ACIDIC PROTEIN 1"/>
    <property type="match status" value="1"/>
</dbReference>
<keyword evidence="1" id="KW-0732">Signal</keyword>